<dbReference type="InterPro" id="IPR000719">
    <property type="entry name" value="Prot_kinase_dom"/>
</dbReference>
<evidence type="ECO:0000259" key="10">
    <source>
        <dbReference type="PROSITE" id="PS50011"/>
    </source>
</evidence>
<dbReference type="PANTHER" id="PTHR43671">
    <property type="entry name" value="SERINE/THREONINE-PROTEIN KINASE NEK"/>
    <property type="match status" value="1"/>
</dbReference>
<sequence length="609" mass="65928">MTATLLRLPSGAVVDGWRVTGELGNGGFAVVYRVEKNGIQCALKIARHRETSGDFKKTHARTLRELTVLLLLDHPNIVGHRGYGYAESGNAYLALDYVEGWTLAEWKERKHPTVREILRVFDKLCAALAYMHGRGVLHRDLKPSNVLIRKSDGEPVIIDFSCAIHTLAEELTDGGLPPGTDRFRAPEQFQFLREHKDEHRVRYAFKVADEIFAVGAMLYELLTDPRPTEFNGRFALNSPVAPPPAARAVNARVPEALSDLVDDILSRDPKRRPVDTEALRREFSELLAAPGSDYDVPVHAPSEQRQVEPAGSVLPAALVPSLHPSPLKRHVSLMPRPRDTRRWLAGVVAVVALVAVAAFWFRPGASPPQAPPVLASPTPPGTARSAPSTLPAPGMSPTGPAPVSTPGPEIVAAPKEGSPVKTPSLEAPPQAATRMQKRTPGAVGCASLSLVAALAAGCPGSQIRPEAFTCPAGAERAMREELHWEVGTPWEAGDSFLVIPDDRYGTSEAPWLTAGGAVVAVVPKGATDPRQKQVAPPGTRFYGTAYYTPDTRGRVEGPAAVIRYDRAKLPGQDEQPVCFVVEIPAKDFKDGRVKAQQNIVRGHVVDRWP</sequence>
<dbReference type="SMART" id="SM00220">
    <property type="entry name" value="S_TKc"/>
    <property type="match status" value="1"/>
</dbReference>
<dbReference type="InterPro" id="IPR050660">
    <property type="entry name" value="NEK_Ser/Thr_kinase"/>
</dbReference>
<dbReference type="PROSITE" id="PS50011">
    <property type="entry name" value="PROTEIN_KINASE_DOM"/>
    <property type="match status" value="1"/>
</dbReference>
<comment type="similarity">
    <text evidence="1">Belongs to the protein kinase superfamily. NEK Ser/Thr protein kinase family. NIMA subfamily.</text>
</comment>
<evidence type="ECO:0000313" key="11">
    <source>
        <dbReference type="EMBL" id="RKH32407.1"/>
    </source>
</evidence>
<dbReference type="Pfam" id="PF00069">
    <property type="entry name" value="Pkinase"/>
    <property type="match status" value="1"/>
</dbReference>
<dbReference type="CDD" id="cd14014">
    <property type="entry name" value="STKc_PknB_like"/>
    <property type="match status" value="1"/>
</dbReference>
<dbReference type="SUPFAM" id="SSF56112">
    <property type="entry name" value="Protein kinase-like (PK-like)"/>
    <property type="match status" value="1"/>
</dbReference>
<dbReference type="GO" id="GO:0005524">
    <property type="term" value="F:ATP binding"/>
    <property type="evidence" value="ECO:0007669"/>
    <property type="project" value="UniProtKB-UniRule"/>
</dbReference>
<dbReference type="InterPro" id="IPR011009">
    <property type="entry name" value="Kinase-like_dom_sf"/>
</dbReference>
<dbReference type="AlphaFoldDB" id="A0A3A8MJF3"/>
<feature type="region of interest" description="Disordered" evidence="8">
    <location>
        <begin position="371"/>
        <end position="432"/>
    </location>
</feature>
<evidence type="ECO:0000256" key="3">
    <source>
        <dbReference type="ARBA" id="ARBA00022679"/>
    </source>
</evidence>
<keyword evidence="11" id="KW-0723">Serine/threonine-protein kinase</keyword>
<evidence type="ECO:0000256" key="5">
    <source>
        <dbReference type="ARBA" id="ARBA00022777"/>
    </source>
</evidence>
<reference evidence="12" key="1">
    <citation type="submission" date="2018-09" db="EMBL/GenBank/DDBJ databases">
        <authorList>
            <person name="Livingstone P.G."/>
            <person name="Whitworth D.E."/>
        </authorList>
    </citation>
    <scope>NUCLEOTIDE SEQUENCE [LARGE SCALE GENOMIC DNA]</scope>
    <source>
        <strain evidence="12">CA040B</strain>
    </source>
</reference>
<dbReference type="Gene3D" id="3.30.200.20">
    <property type="entry name" value="Phosphorylase Kinase, domain 1"/>
    <property type="match status" value="1"/>
</dbReference>
<dbReference type="EC" id="2.7.11.1" evidence="2"/>
<feature type="domain" description="Protein kinase" evidence="10">
    <location>
        <begin position="17"/>
        <end position="284"/>
    </location>
</feature>
<evidence type="ECO:0000256" key="6">
    <source>
        <dbReference type="ARBA" id="ARBA00022840"/>
    </source>
</evidence>
<name>A0A3A8MJF3_9BACT</name>
<keyword evidence="12" id="KW-1185">Reference proteome</keyword>
<protein>
    <recommendedName>
        <fullName evidence="2">non-specific serine/threonine protein kinase</fullName>
        <ecNumber evidence="2">2.7.11.1</ecNumber>
    </recommendedName>
</protein>
<feature type="transmembrane region" description="Helical" evidence="9">
    <location>
        <begin position="343"/>
        <end position="361"/>
    </location>
</feature>
<dbReference type="EMBL" id="RAWG01000414">
    <property type="protein sequence ID" value="RKH32407.1"/>
    <property type="molecule type" value="Genomic_DNA"/>
</dbReference>
<dbReference type="Gene3D" id="1.10.510.10">
    <property type="entry name" value="Transferase(Phosphotransferase) domain 1"/>
    <property type="match status" value="1"/>
</dbReference>
<keyword evidence="3" id="KW-0808">Transferase</keyword>
<feature type="binding site" evidence="7">
    <location>
        <position position="44"/>
    </location>
    <ligand>
        <name>ATP</name>
        <dbReference type="ChEBI" id="CHEBI:30616"/>
    </ligand>
</feature>
<dbReference type="RefSeq" id="WP_120629963.1">
    <property type="nucleotide sequence ID" value="NZ_RAWG01000414.1"/>
</dbReference>
<dbReference type="InterPro" id="IPR008271">
    <property type="entry name" value="Ser/Thr_kinase_AS"/>
</dbReference>
<dbReference type="Proteomes" id="UP000273405">
    <property type="component" value="Unassembled WGS sequence"/>
</dbReference>
<comment type="caution">
    <text evidence="11">The sequence shown here is derived from an EMBL/GenBank/DDBJ whole genome shotgun (WGS) entry which is preliminary data.</text>
</comment>
<keyword evidence="9" id="KW-0472">Membrane</keyword>
<proteinExistence type="inferred from homology"/>
<evidence type="ECO:0000256" key="9">
    <source>
        <dbReference type="SAM" id="Phobius"/>
    </source>
</evidence>
<dbReference type="PROSITE" id="PS00107">
    <property type="entry name" value="PROTEIN_KINASE_ATP"/>
    <property type="match status" value="1"/>
</dbReference>
<evidence type="ECO:0000256" key="2">
    <source>
        <dbReference type="ARBA" id="ARBA00012513"/>
    </source>
</evidence>
<dbReference type="InterPro" id="IPR017441">
    <property type="entry name" value="Protein_kinase_ATP_BS"/>
</dbReference>
<organism evidence="11 12">
    <name type="scientific">Corallococcus sicarius</name>
    <dbReference type="NCBI Taxonomy" id="2316726"/>
    <lineage>
        <taxon>Bacteria</taxon>
        <taxon>Pseudomonadati</taxon>
        <taxon>Myxococcota</taxon>
        <taxon>Myxococcia</taxon>
        <taxon>Myxococcales</taxon>
        <taxon>Cystobacterineae</taxon>
        <taxon>Myxococcaceae</taxon>
        <taxon>Corallococcus</taxon>
    </lineage>
</organism>
<dbReference type="OrthoDB" id="5492792at2"/>
<keyword evidence="9" id="KW-0812">Transmembrane</keyword>
<evidence type="ECO:0000313" key="12">
    <source>
        <dbReference type="Proteomes" id="UP000273405"/>
    </source>
</evidence>
<accession>A0A3A8MJF3</accession>
<gene>
    <name evidence="11" type="ORF">D7X12_37320</name>
</gene>
<dbReference type="PANTHER" id="PTHR43671:SF13">
    <property type="entry name" value="SERINE_THREONINE-PROTEIN KINASE NEK2"/>
    <property type="match status" value="1"/>
</dbReference>
<keyword evidence="6 7" id="KW-0067">ATP-binding</keyword>
<evidence type="ECO:0000256" key="7">
    <source>
        <dbReference type="PROSITE-ProRule" id="PRU10141"/>
    </source>
</evidence>
<evidence type="ECO:0000256" key="8">
    <source>
        <dbReference type="SAM" id="MobiDB-lite"/>
    </source>
</evidence>
<evidence type="ECO:0000256" key="4">
    <source>
        <dbReference type="ARBA" id="ARBA00022741"/>
    </source>
</evidence>
<keyword evidence="5 11" id="KW-0418">Kinase</keyword>
<evidence type="ECO:0000256" key="1">
    <source>
        <dbReference type="ARBA" id="ARBA00010886"/>
    </source>
</evidence>
<dbReference type="PROSITE" id="PS00108">
    <property type="entry name" value="PROTEIN_KINASE_ST"/>
    <property type="match status" value="1"/>
</dbReference>
<dbReference type="GO" id="GO:0004674">
    <property type="term" value="F:protein serine/threonine kinase activity"/>
    <property type="evidence" value="ECO:0007669"/>
    <property type="project" value="UniProtKB-KW"/>
</dbReference>
<keyword evidence="9" id="KW-1133">Transmembrane helix</keyword>
<keyword evidence="4 7" id="KW-0547">Nucleotide-binding</keyword>